<feature type="transmembrane region" description="Helical" evidence="10">
    <location>
        <begin position="309"/>
        <end position="331"/>
    </location>
</feature>
<dbReference type="Proteomes" id="UP000625711">
    <property type="component" value="Unassembled WGS sequence"/>
</dbReference>
<feature type="transmembrane region" description="Helical" evidence="10">
    <location>
        <begin position="352"/>
        <end position="371"/>
    </location>
</feature>
<keyword evidence="6 10" id="KW-1133">Transmembrane helix</keyword>
<feature type="binding site" evidence="8">
    <location>
        <position position="9"/>
    </location>
    <ligand>
        <name>Na(+)</name>
        <dbReference type="ChEBI" id="CHEBI:29101"/>
        <label>1</label>
    </ligand>
</feature>
<evidence type="ECO:0000313" key="11">
    <source>
        <dbReference type="EMBL" id="KAF7270116.1"/>
    </source>
</evidence>
<dbReference type="GO" id="GO:0005886">
    <property type="term" value="C:plasma membrane"/>
    <property type="evidence" value="ECO:0007669"/>
    <property type="project" value="TreeGrafter"/>
</dbReference>
<organism evidence="11 12">
    <name type="scientific">Rhynchophorus ferrugineus</name>
    <name type="common">Red palm weevil</name>
    <name type="synonym">Curculio ferrugineus</name>
    <dbReference type="NCBI Taxonomy" id="354439"/>
    <lineage>
        <taxon>Eukaryota</taxon>
        <taxon>Metazoa</taxon>
        <taxon>Ecdysozoa</taxon>
        <taxon>Arthropoda</taxon>
        <taxon>Hexapoda</taxon>
        <taxon>Insecta</taxon>
        <taxon>Pterygota</taxon>
        <taxon>Neoptera</taxon>
        <taxon>Endopterygota</taxon>
        <taxon>Coleoptera</taxon>
        <taxon>Polyphaga</taxon>
        <taxon>Cucujiformia</taxon>
        <taxon>Curculionidae</taxon>
        <taxon>Dryophthorinae</taxon>
        <taxon>Rhynchophorus</taxon>
    </lineage>
</organism>
<dbReference type="InterPro" id="IPR037272">
    <property type="entry name" value="SNS_sf"/>
</dbReference>
<dbReference type="PANTHER" id="PTHR11616">
    <property type="entry name" value="SODIUM/CHLORIDE DEPENDENT TRANSPORTER"/>
    <property type="match status" value="1"/>
</dbReference>
<dbReference type="PROSITE" id="PS50267">
    <property type="entry name" value="NA_NEUROTRAN_SYMP_3"/>
    <property type="match status" value="1"/>
</dbReference>
<dbReference type="GO" id="GO:0046872">
    <property type="term" value="F:metal ion binding"/>
    <property type="evidence" value="ECO:0007669"/>
    <property type="project" value="UniProtKB-KW"/>
</dbReference>
<dbReference type="AlphaFoldDB" id="A0A834M2W9"/>
<feature type="region of interest" description="Disordered" evidence="9">
    <location>
        <begin position="563"/>
        <end position="601"/>
    </location>
</feature>
<evidence type="ECO:0000256" key="2">
    <source>
        <dbReference type="ARBA" id="ARBA00006459"/>
    </source>
</evidence>
<comment type="subcellular location">
    <subcellularLocation>
        <location evidence="1">Membrane</location>
        <topology evidence="1">Multi-pass membrane protein</topology>
    </subcellularLocation>
</comment>
<feature type="transmembrane region" description="Helical" evidence="10">
    <location>
        <begin position="173"/>
        <end position="197"/>
    </location>
</feature>
<keyword evidence="8" id="KW-0479">Metal-binding</keyword>
<evidence type="ECO:0000256" key="8">
    <source>
        <dbReference type="PIRSR" id="PIRSR600175-1"/>
    </source>
</evidence>
<feature type="transmembrane region" description="Helical" evidence="10">
    <location>
        <begin position="217"/>
        <end position="238"/>
    </location>
</feature>
<feature type="binding site" evidence="8">
    <location>
        <position position="4"/>
    </location>
    <ligand>
        <name>Na(+)</name>
        <dbReference type="ChEBI" id="CHEBI:29101"/>
        <label>1</label>
    </ligand>
</feature>
<comment type="caution">
    <text evidence="11">The sequence shown here is derived from an EMBL/GenBank/DDBJ whole genome shotgun (WGS) entry which is preliminary data.</text>
</comment>
<gene>
    <name evidence="11" type="ORF">GWI33_016916</name>
</gene>
<feature type="binding site" evidence="8">
    <location>
        <position position="260"/>
    </location>
    <ligand>
        <name>Na(+)</name>
        <dbReference type="ChEBI" id="CHEBI:29101"/>
        <label>1</label>
    </ligand>
</feature>
<accession>A0A834M2W9</accession>
<dbReference type="InterPro" id="IPR000175">
    <property type="entry name" value="Na/ntran_symport"/>
</dbReference>
<keyword evidence="4 10" id="KW-0812">Transmembrane</keyword>
<feature type="transmembrane region" description="Helical" evidence="10">
    <location>
        <begin position="383"/>
        <end position="403"/>
    </location>
</feature>
<feature type="compositionally biased region" description="Polar residues" evidence="9">
    <location>
        <begin position="565"/>
        <end position="600"/>
    </location>
</feature>
<evidence type="ECO:0000256" key="3">
    <source>
        <dbReference type="ARBA" id="ARBA00022448"/>
    </source>
</evidence>
<sequence>MSMAMGLGNMYRLPQMALIHGGLPFLVVYAVLTVILGLPLLFLELGVGQMAQEGFIKSWRAVPFFKGIGYVKLLAGCFLSLYYPLYVSLAIIYLVWVLKGPVPFTDCANGVVITSVGYSATAKNGQECLRSTFLKRPLGDPYYFGIFAAALFLIWLTITLMSIKRTRSYVKSLIILFFPVLACYTAMTTKSILMNVNISTLPFFKGADWSLLGKAEIWYFASIQIFFSTCIGFGSFVTNAGTIYNKVNPFWTAFGYITVNLIFGSGSVIIMTILTGNVNDTITSGSEVAEVHLFASIYDAIVLKNDDEFIAWMSAVYLLFISSGLISMATLSYSLLKAIYSHDGLRLKRWHVALLFNFSGFILSCLLLLRYDFDLVHLLDHYVVGNLILITVVIEVIAFVAFYGTGRLQSDFEFILGRLLSKFWLCLWWLTPLFLTGVFVWGLATLSLEGIFKVDPVWLYAVGWALVLTAFIFIFAIGVFVSRKQDGYTLLDKLKASLEPSHNWGPKDPMLRHNWVQWNTKSLSGERDFTLKRRGTKDYTKTIKKRAKKEASELSAMSVHGAYVQTDTHSTNSPSTISRPKSSHRNNTPRNSTHLNNGGNYDQLYYISSEALGNIKHHNKPPAEPEASLVDSLEKNNANEQENHKTKPTNRNTYPFTTGQETTDNIRHTFPGKIADKYLEDETSEGYGTFRNKGPYVIEGGDIGHVCYRKYGVDEVTEL</sequence>
<evidence type="ECO:0000256" key="9">
    <source>
        <dbReference type="SAM" id="MobiDB-lite"/>
    </source>
</evidence>
<dbReference type="EMBL" id="JAACXV010014136">
    <property type="protein sequence ID" value="KAF7270116.1"/>
    <property type="molecule type" value="Genomic_DNA"/>
</dbReference>
<keyword evidence="5" id="KW-0769">Symport</keyword>
<comment type="similarity">
    <text evidence="2">Belongs to the sodium:neurotransmitter symporter (SNF) (TC 2.A.22) family.</text>
</comment>
<feature type="transmembrane region" description="Helical" evidence="10">
    <location>
        <begin position="142"/>
        <end position="161"/>
    </location>
</feature>
<feature type="transmembrane region" description="Helical" evidence="10">
    <location>
        <begin position="250"/>
        <end position="274"/>
    </location>
</feature>
<dbReference type="Pfam" id="PF00209">
    <property type="entry name" value="SNF"/>
    <property type="match status" value="1"/>
</dbReference>
<evidence type="ECO:0000256" key="7">
    <source>
        <dbReference type="ARBA" id="ARBA00023136"/>
    </source>
</evidence>
<keyword evidence="8" id="KW-0915">Sodium</keyword>
<dbReference type="OrthoDB" id="6581954at2759"/>
<feature type="transmembrane region" description="Helical" evidence="10">
    <location>
        <begin position="458"/>
        <end position="481"/>
    </location>
</feature>
<feature type="transmembrane region" description="Helical" evidence="10">
    <location>
        <begin position="423"/>
        <end position="446"/>
    </location>
</feature>
<proteinExistence type="inferred from homology"/>
<protein>
    <submittedName>
        <fullName evidence="11">Uncharacterized protein</fullName>
    </submittedName>
</protein>
<keyword evidence="3" id="KW-0813">Transport</keyword>
<evidence type="ECO:0000256" key="4">
    <source>
        <dbReference type="ARBA" id="ARBA00022692"/>
    </source>
</evidence>
<evidence type="ECO:0000256" key="1">
    <source>
        <dbReference type="ARBA" id="ARBA00004141"/>
    </source>
</evidence>
<feature type="binding site" evidence="8">
    <location>
        <position position="327"/>
    </location>
    <ligand>
        <name>Na(+)</name>
        <dbReference type="ChEBI" id="CHEBI:29101"/>
        <label>1</label>
    </ligand>
</feature>
<reference evidence="11" key="1">
    <citation type="submission" date="2020-08" db="EMBL/GenBank/DDBJ databases">
        <title>Genome sequencing and assembly of the red palm weevil Rhynchophorus ferrugineus.</title>
        <authorList>
            <person name="Dias G.B."/>
            <person name="Bergman C.M."/>
            <person name="Manee M."/>
        </authorList>
    </citation>
    <scope>NUCLEOTIDE SEQUENCE</scope>
    <source>
        <strain evidence="11">AA-2017</strain>
        <tissue evidence="11">Whole larva</tissue>
    </source>
</reference>
<dbReference type="PRINTS" id="PR00176">
    <property type="entry name" value="NANEUSMPORT"/>
</dbReference>
<feature type="region of interest" description="Disordered" evidence="9">
    <location>
        <begin position="638"/>
        <end position="666"/>
    </location>
</feature>
<dbReference type="SUPFAM" id="SSF161070">
    <property type="entry name" value="SNF-like"/>
    <property type="match status" value="1"/>
</dbReference>
<evidence type="ECO:0000256" key="6">
    <source>
        <dbReference type="ARBA" id="ARBA00022989"/>
    </source>
</evidence>
<dbReference type="GO" id="GO:0015375">
    <property type="term" value="F:glycine:sodium symporter activity"/>
    <property type="evidence" value="ECO:0007669"/>
    <property type="project" value="TreeGrafter"/>
</dbReference>
<feature type="compositionally biased region" description="Polar residues" evidence="9">
    <location>
        <begin position="649"/>
        <end position="663"/>
    </location>
</feature>
<name>A0A834M2W9_RHYFE</name>
<dbReference type="PANTHER" id="PTHR11616:SF240">
    <property type="entry name" value="BLOATED TUBULES, ISOFORM B-RELATED"/>
    <property type="match status" value="1"/>
</dbReference>
<feature type="transmembrane region" description="Helical" evidence="10">
    <location>
        <begin position="68"/>
        <end position="96"/>
    </location>
</feature>
<evidence type="ECO:0000313" key="12">
    <source>
        <dbReference type="Proteomes" id="UP000625711"/>
    </source>
</evidence>
<evidence type="ECO:0000256" key="10">
    <source>
        <dbReference type="SAM" id="Phobius"/>
    </source>
</evidence>
<keyword evidence="12" id="KW-1185">Reference proteome</keyword>
<feature type="transmembrane region" description="Helical" evidence="10">
    <location>
        <begin position="26"/>
        <end position="47"/>
    </location>
</feature>
<keyword evidence="7 10" id="KW-0472">Membrane</keyword>
<evidence type="ECO:0000256" key="5">
    <source>
        <dbReference type="ARBA" id="ARBA00022847"/>
    </source>
</evidence>
<feature type="binding site" evidence="8">
    <location>
        <position position="228"/>
    </location>
    <ligand>
        <name>Na(+)</name>
        <dbReference type="ChEBI" id="CHEBI:29101"/>
        <label>1</label>
    </ligand>
</feature>